<evidence type="ECO:0000313" key="3">
    <source>
        <dbReference type="EMBL" id="QIW96901.1"/>
    </source>
</evidence>
<sequence length="347" mass="38907">MPPKEKYTDPKLRDEVKEEIHNSDKGGAPGQWSARKAQMMASEYKKRGGDYNTDKSEKDESQKNLDNWGKEDWQTKEGDGKAKQDDGSEKRYLPKKAWENMSEEEKKKTDEKKQAESKKGKQHVENTEKAKDSRKKASEDNENNGEQHDSPQDEDDADGEYQPDGEEDDENDENDENAEPSGEQDEQKDQDVKAGQKRSRGKENSSPAKKQKSNAGKANDKKSSSKDDEAVDDDEADDDDQAEDDSRDDNNAEDGSKADKKTIGSKHMDAEEPAKKGSADRLPKKDQKVQWKAMPGYVAGKLVEVMKADKKIDGKSHKASATEPKLVLKSDSSGKICVHKPETCFYD</sequence>
<dbReference type="AlphaFoldDB" id="A0A6H0XQ58"/>
<dbReference type="OrthoDB" id="3360421at2759"/>
<evidence type="ECO:0000259" key="2">
    <source>
        <dbReference type="Pfam" id="PF11160"/>
    </source>
</evidence>
<feature type="compositionally biased region" description="Basic and acidic residues" evidence="1">
    <location>
        <begin position="1"/>
        <end position="24"/>
    </location>
</feature>
<protein>
    <recommendedName>
        <fullName evidence="2">Hypervirulence associated protein TUDOR domain-containing protein</fullName>
    </recommendedName>
</protein>
<dbReference type="Pfam" id="PF11160">
    <property type="entry name" value="Hva1_TUDOR"/>
    <property type="match status" value="1"/>
</dbReference>
<proteinExistence type="predicted"/>
<organism evidence="3 4">
    <name type="scientific">Peltaster fructicola</name>
    <dbReference type="NCBI Taxonomy" id="286661"/>
    <lineage>
        <taxon>Eukaryota</taxon>
        <taxon>Fungi</taxon>
        <taxon>Dikarya</taxon>
        <taxon>Ascomycota</taxon>
        <taxon>Pezizomycotina</taxon>
        <taxon>Dothideomycetes</taxon>
        <taxon>Dothideomycetes incertae sedis</taxon>
        <taxon>Peltaster</taxon>
    </lineage>
</organism>
<feature type="compositionally biased region" description="Basic and acidic residues" evidence="1">
    <location>
        <begin position="218"/>
        <end position="228"/>
    </location>
</feature>
<feature type="compositionally biased region" description="Basic and acidic residues" evidence="1">
    <location>
        <begin position="185"/>
        <end position="194"/>
    </location>
</feature>
<feature type="domain" description="Hypervirulence associated protein TUDOR" evidence="2">
    <location>
        <begin position="287"/>
        <end position="343"/>
    </location>
</feature>
<feature type="compositionally biased region" description="Basic and acidic residues" evidence="1">
    <location>
        <begin position="43"/>
        <end position="151"/>
    </location>
</feature>
<feature type="region of interest" description="Disordered" evidence="1">
    <location>
        <begin position="1"/>
        <end position="288"/>
    </location>
</feature>
<feature type="compositionally biased region" description="Acidic residues" evidence="1">
    <location>
        <begin position="152"/>
        <end position="184"/>
    </location>
</feature>
<evidence type="ECO:0000256" key="1">
    <source>
        <dbReference type="SAM" id="MobiDB-lite"/>
    </source>
</evidence>
<dbReference type="EMBL" id="CP051140">
    <property type="protein sequence ID" value="QIW96901.1"/>
    <property type="molecule type" value="Genomic_DNA"/>
</dbReference>
<reference evidence="3 4" key="1">
    <citation type="journal article" date="2016" name="Sci. Rep.">
        <title>Peltaster fructicola genome reveals evolution from an invasive phytopathogen to an ectophytic parasite.</title>
        <authorList>
            <person name="Xu C."/>
            <person name="Chen H."/>
            <person name="Gleason M.L."/>
            <person name="Xu J.R."/>
            <person name="Liu H."/>
            <person name="Zhang R."/>
            <person name="Sun G."/>
        </authorList>
    </citation>
    <scope>NUCLEOTIDE SEQUENCE [LARGE SCALE GENOMIC DNA]</scope>
    <source>
        <strain evidence="3 4">LNHT1506</strain>
    </source>
</reference>
<dbReference type="Proteomes" id="UP000503462">
    <property type="component" value="Chromosome 2"/>
</dbReference>
<evidence type="ECO:0000313" key="4">
    <source>
        <dbReference type="Proteomes" id="UP000503462"/>
    </source>
</evidence>
<feature type="compositionally biased region" description="Basic and acidic residues" evidence="1">
    <location>
        <begin position="248"/>
        <end position="288"/>
    </location>
</feature>
<gene>
    <name evidence="3" type="ORF">AMS68_002419</name>
</gene>
<accession>A0A6H0XQ58</accession>
<dbReference type="InterPro" id="IPR021331">
    <property type="entry name" value="Hva1_TUDOR"/>
</dbReference>
<keyword evidence="4" id="KW-1185">Reference proteome</keyword>
<name>A0A6H0XQ58_9PEZI</name>
<feature type="compositionally biased region" description="Acidic residues" evidence="1">
    <location>
        <begin position="229"/>
        <end position="247"/>
    </location>
</feature>